<name>H1VHB3_COLHI</name>
<dbReference type="Proteomes" id="UP000007174">
    <property type="component" value="Unassembled WGS sequence"/>
</dbReference>
<keyword evidence="1" id="KW-0812">Transmembrane</keyword>
<dbReference type="AlphaFoldDB" id="H1VHB3"/>
<keyword evidence="1" id="KW-1133">Transmembrane helix</keyword>
<dbReference type="EMBL" id="CACQ02003593">
    <property type="protein sequence ID" value="CCF39616.1"/>
    <property type="molecule type" value="Genomic_DNA"/>
</dbReference>
<protein>
    <submittedName>
        <fullName evidence="2">Uncharacterized protein</fullName>
    </submittedName>
</protein>
<reference evidence="3" key="1">
    <citation type="journal article" date="2012" name="Nat. Genet.">
        <title>Lifestyle transitions in plant pathogenic Colletotrichum fungi deciphered by genome and transcriptome analyses.</title>
        <authorList>
            <person name="O'Connell R.J."/>
            <person name="Thon M.R."/>
            <person name="Hacquard S."/>
            <person name="Amyotte S.G."/>
            <person name="Kleemann J."/>
            <person name="Torres M.F."/>
            <person name="Damm U."/>
            <person name="Buiate E.A."/>
            <person name="Epstein L."/>
            <person name="Alkan N."/>
            <person name="Altmueller J."/>
            <person name="Alvarado-Balderrama L."/>
            <person name="Bauser C.A."/>
            <person name="Becker C."/>
            <person name="Birren B.W."/>
            <person name="Chen Z."/>
            <person name="Choi J."/>
            <person name="Crouch J.A."/>
            <person name="Duvick J.P."/>
            <person name="Farman M.A."/>
            <person name="Gan P."/>
            <person name="Heiman D."/>
            <person name="Henrissat B."/>
            <person name="Howard R.J."/>
            <person name="Kabbage M."/>
            <person name="Koch C."/>
            <person name="Kracher B."/>
            <person name="Kubo Y."/>
            <person name="Law A.D."/>
            <person name="Lebrun M.-H."/>
            <person name="Lee Y.-H."/>
            <person name="Miyara I."/>
            <person name="Moore N."/>
            <person name="Neumann U."/>
            <person name="Nordstroem K."/>
            <person name="Panaccione D.G."/>
            <person name="Panstruga R."/>
            <person name="Place M."/>
            <person name="Proctor R.H."/>
            <person name="Prusky D."/>
            <person name="Rech G."/>
            <person name="Reinhardt R."/>
            <person name="Rollins J.A."/>
            <person name="Rounsley S."/>
            <person name="Schardl C.L."/>
            <person name="Schwartz D.C."/>
            <person name="Shenoy N."/>
            <person name="Shirasu K."/>
            <person name="Sikhakolli U.R."/>
            <person name="Stueber K."/>
            <person name="Sukno S.A."/>
            <person name="Sweigard J.A."/>
            <person name="Takano Y."/>
            <person name="Takahara H."/>
            <person name="Trail F."/>
            <person name="van der Does H.C."/>
            <person name="Voll L.M."/>
            <person name="Will I."/>
            <person name="Young S."/>
            <person name="Zeng Q."/>
            <person name="Zhang J."/>
            <person name="Zhou S."/>
            <person name="Dickman M.B."/>
            <person name="Schulze-Lefert P."/>
            <person name="Ver Loren van Themaat E."/>
            <person name="Ma L.-J."/>
            <person name="Vaillancourt L.J."/>
        </authorList>
    </citation>
    <scope>NUCLEOTIDE SEQUENCE [LARGE SCALE GENOMIC DNA]</scope>
    <source>
        <strain evidence="3">IMI 349063</strain>
    </source>
</reference>
<evidence type="ECO:0000256" key="1">
    <source>
        <dbReference type="SAM" id="Phobius"/>
    </source>
</evidence>
<evidence type="ECO:0000313" key="3">
    <source>
        <dbReference type="Proteomes" id="UP000007174"/>
    </source>
</evidence>
<dbReference type="HOGENOM" id="CLU_2855815_0_0_1"/>
<keyword evidence="1" id="KW-0472">Membrane</keyword>
<evidence type="ECO:0000313" key="2">
    <source>
        <dbReference type="EMBL" id="CCF39616.1"/>
    </source>
</evidence>
<feature type="transmembrane region" description="Helical" evidence="1">
    <location>
        <begin position="12"/>
        <end position="28"/>
    </location>
</feature>
<organism evidence="2 3">
    <name type="scientific">Colletotrichum higginsianum (strain IMI 349063)</name>
    <name type="common">Crucifer anthracnose fungus</name>
    <dbReference type="NCBI Taxonomy" id="759273"/>
    <lineage>
        <taxon>Eukaryota</taxon>
        <taxon>Fungi</taxon>
        <taxon>Dikarya</taxon>
        <taxon>Ascomycota</taxon>
        <taxon>Pezizomycotina</taxon>
        <taxon>Sordariomycetes</taxon>
        <taxon>Hypocreomycetidae</taxon>
        <taxon>Glomerellales</taxon>
        <taxon>Glomerellaceae</taxon>
        <taxon>Colletotrichum</taxon>
        <taxon>Colletotrichum destructivum species complex</taxon>
    </lineage>
</organism>
<accession>H1VHB3</accession>
<feature type="non-terminal residue" evidence="2">
    <location>
        <position position="1"/>
    </location>
</feature>
<sequence>DDDVWGRDQETGFLFQYVFLWFLTYYWRTRMGGSMRRKWLNGIARQGNCSAISRTESLLSLISAS</sequence>
<proteinExistence type="predicted"/>
<gene>
    <name evidence="2" type="ORF">CH063_10397</name>
</gene>